<name>A0A0C9SDM4_AMBAM</name>
<protein>
    <submittedName>
        <fullName evidence="2">Putative secreted protein</fullName>
    </submittedName>
</protein>
<dbReference type="AlphaFoldDB" id="A0A0C9SDM4"/>
<reference evidence="2" key="1">
    <citation type="journal article" date="2015" name="PLoS ONE">
        <title>An Insight into the Sialome of the Lone Star Tick, Amblyomma americanum, with a Glimpse on Its Time Dependent Gene Expression.</title>
        <authorList>
            <person name="Karim S."/>
            <person name="Ribeiro J.M."/>
        </authorList>
    </citation>
    <scope>NUCLEOTIDE SEQUENCE</scope>
    <source>
        <tissue evidence="2">Salivary gland</tissue>
    </source>
</reference>
<feature type="signal peptide" evidence="1">
    <location>
        <begin position="1"/>
        <end position="27"/>
    </location>
</feature>
<dbReference type="EMBL" id="GBZX01000593">
    <property type="protein sequence ID" value="JAG92147.1"/>
    <property type="molecule type" value="mRNA"/>
</dbReference>
<accession>A0A0C9SDM4</accession>
<keyword evidence="1" id="KW-0732">Signal</keyword>
<feature type="chain" id="PRO_5002212990" evidence="1">
    <location>
        <begin position="28"/>
        <end position="139"/>
    </location>
</feature>
<proteinExistence type="evidence at transcript level"/>
<organism evidence="2">
    <name type="scientific">Amblyomma americanum</name>
    <name type="common">Lone star tick</name>
    <dbReference type="NCBI Taxonomy" id="6943"/>
    <lineage>
        <taxon>Eukaryota</taxon>
        <taxon>Metazoa</taxon>
        <taxon>Ecdysozoa</taxon>
        <taxon>Arthropoda</taxon>
        <taxon>Chelicerata</taxon>
        <taxon>Arachnida</taxon>
        <taxon>Acari</taxon>
        <taxon>Parasitiformes</taxon>
        <taxon>Ixodida</taxon>
        <taxon>Ixodoidea</taxon>
        <taxon>Ixodidae</taxon>
        <taxon>Amblyomminae</taxon>
        <taxon>Amblyomma</taxon>
    </lineage>
</organism>
<evidence type="ECO:0000256" key="1">
    <source>
        <dbReference type="SAM" id="SignalP"/>
    </source>
</evidence>
<sequence>MVLRRAKSVSFSSLANVLAMSLPICLAACMKRPHSCAPRSPGLRRRCCCWAMVPCISLAADLNSAVRSRLVMTAADPLDRDVVTKPVAGVRLRPGGSSCSEPETVRLRSVLIGLSSGHPHTPYATWTWEPASIHSLGCR</sequence>
<evidence type="ECO:0000313" key="2">
    <source>
        <dbReference type="EMBL" id="JAG92147.1"/>
    </source>
</evidence>